<evidence type="ECO:0000313" key="5">
    <source>
        <dbReference type="Proteomes" id="UP001500897"/>
    </source>
</evidence>
<dbReference type="Pfam" id="PF18915">
    <property type="entry name" value="DUF5667"/>
    <property type="match status" value="1"/>
</dbReference>
<sequence length="406" mass="40525">MTANVLEHRRAKSFAEALEAHQSDHRSGGSHRAGSAAMTELLAMADALGAAPAPELAAETRTVQRARLMAAFEQEWAGGAPTAVLPVQRDRRVGRVRWGRRLAIGGLVAGVAVGGFAGAAAASTNALPGDALYGMKRGLEGLRLDWADNDTERGALLLQQASTRLDEAQSLLGRADSPTSLSPATVDQVRRALDDMHAEALRGRDLLRAVYRTNGSLTPMRQLAGFAGEDQRWSALQSKLPSGLSTQASKVDRLFDDISEDVAPLRLEQVTGQGGSGDSGSGGSGAATGETGTSGGATGTDPGTGRQPLLPGTGSSAGTGGGHAPATAPSGRASATPGAPTAGGLGDLLTGLTGSGASPAPSGSATPATGGTPAPSGSPTAPPADGGQGITIPPLIPGLLPGLTLN</sequence>
<dbReference type="EMBL" id="BAAANS010000025">
    <property type="protein sequence ID" value="GAA2103200.1"/>
    <property type="molecule type" value="Genomic_DNA"/>
</dbReference>
<accession>A0ABN2X2W0</accession>
<reference evidence="4 5" key="1">
    <citation type="journal article" date="2019" name="Int. J. Syst. Evol. Microbiol.">
        <title>The Global Catalogue of Microorganisms (GCM) 10K type strain sequencing project: providing services to taxonomists for standard genome sequencing and annotation.</title>
        <authorList>
            <consortium name="The Broad Institute Genomics Platform"/>
            <consortium name="The Broad Institute Genome Sequencing Center for Infectious Disease"/>
            <person name="Wu L."/>
            <person name="Ma J."/>
        </authorList>
    </citation>
    <scope>NUCLEOTIDE SEQUENCE [LARGE SCALE GENOMIC DNA]</scope>
    <source>
        <strain evidence="4 5">JCM 14559</strain>
    </source>
</reference>
<comment type="caution">
    <text evidence="4">The sequence shown here is derived from an EMBL/GenBank/DDBJ whole genome shotgun (WGS) entry which is preliminary data.</text>
</comment>
<dbReference type="Proteomes" id="UP001500897">
    <property type="component" value="Unassembled WGS sequence"/>
</dbReference>
<feature type="domain" description="DUF5667" evidence="3">
    <location>
        <begin position="126"/>
        <end position="178"/>
    </location>
</feature>
<evidence type="ECO:0000313" key="4">
    <source>
        <dbReference type="EMBL" id="GAA2103200.1"/>
    </source>
</evidence>
<keyword evidence="2" id="KW-1133">Transmembrane helix</keyword>
<keyword evidence="2" id="KW-0812">Transmembrane</keyword>
<feature type="compositionally biased region" description="Gly residues" evidence="1">
    <location>
        <begin position="272"/>
        <end position="298"/>
    </location>
</feature>
<dbReference type="InterPro" id="IPR043725">
    <property type="entry name" value="DUF5667"/>
</dbReference>
<keyword evidence="5" id="KW-1185">Reference proteome</keyword>
<feature type="region of interest" description="Disordered" evidence="1">
    <location>
        <begin position="270"/>
        <end position="406"/>
    </location>
</feature>
<evidence type="ECO:0000256" key="1">
    <source>
        <dbReference type="SAM" id="MobiDB-lite"/>
    </source>
</evidence>
<dbReference type="RefSeq" id="WP_344553506.1">
    <property type="nucleotide sequence ID" value="NZ_BAAANS010000025.1"/>
</dbReference>
<proteinExistence type="predicted"/>
<protein>
    <recommendedName>
        <fullName evidence="3">DUF5667 domain-containing protein</fullName>
    </recommendedName>
</protein>
<evidence type="ECO:0000259" key="3">
    <source>
        <dbReference type="Pfam" id="PF18915"/>
    </source>
</evidence>
<gene>
    <name evidence="4" type="ORF">GCM10009759_38290</name>
</gene>
<feature type="compositionally biased region" description="Low complexity" evidence="1">
    <location>
        <begin position="347"/>
        <end position="379"/>
    </location>
</feature>
<feature type="compositionally biased region" description="Low complexity" evidence="1">
    <location>
        <begin position="390"/>
        <end position="406"/>
    </location>
</feature>
<feature type="transmembrane region" description="Helical" evidence="2">
    <location>
        <begin position="102"/>
        <end position="122"/>
    </location>
</feature>
<feature type="compositionally biased region" description="Low complexity" evidence="1">
    <location>
        <begin position="324"/>
        <end position="340"/>
    </location>
</feature>
<keyword evidence="2" id="KW-0472">Membrane</keyword>
<name>A0ABN2X2W0_9ACTN</name>
<evidence type="ECO:0000256" key="2">
    <source>
        <dbReference type="SAM" id="Phobius"/>
    </source>
</evidence>
<feature type="compositionally biased region" description="Low complexity" evidence="1">
    <location>
        <begin position="299"/>
        <end position="314"/>
    </location>
</feature>
<organism evidence="4 5">
    <name type="scientific">Kitasatospora saccharophila</name>
    <dbReference type="NCBI Taxonomy" id="407973"/>
    <lineage>
        <taxon>Bacteria</taxon>
        <taxon>Bacillati</taxon>
        <taxon>Actinomycetota</taxon>
        <taxon>Actinomycetes</taxon>
        <taxon>Kitasatosporales</taxon>
        <taxon>Streptomycetaceae</taxon>
        <taxon>Kitasatospora</taxon>
    </lineage>
</organism>